<dbReference type="InterPro" id="IPR001173">
    <property type="entry name" value="Glyco_trans_2-like"/>
</dbReference>
<dbReference type="EC" id="2.4.-.-" evidence="2"/>
<accession>A0ABD5R4A0</accession>
<comment type="caution">
    <text evidence="2">The sequence shown here is derived from an EMBL/GenBank/DDBJ whole genome shotgun (WGS) entry which is preliminary data.</text>
</comment>
<dbReference type="Pfam" id="PF00535">
    <property type="entry name" value="Glycos_transf_2"/>
    <property type="match status" value="1"/>
</dbReference>
<dbReference type="SUPFAM" id="SSF53448">
    <property type="entry name" value="Nucleotide-diphospho-sugar transferases"/>
    <property type="match status" value="1"/>
</dbReference>
<proteinExistence type="predicted"/>
<name>A0ABD5R4A0_9EURY</name>
<evidence type="ECO:0000259" key="1">
    <source>
        <dbReference type="Pfam" id="PF00535"/>
    </source>
</evidence>
<dbReference type="Proteomes" id="UP001596118">
    <property type="component" value="Unassembled WGS sequence"/>
</dbReference>
<gene>
    <name evidence="2" type="ORF">ACFPM1_12895</name>
</gene>
<keyword evidence="2" id="KW-0808">Transferase</keyword>
<evidence type="ECO:0000313" key="3">
    <source>
        <dbReference type="Proteomes" id="UP001596118"/>
    </source>
</evidence>
<dbReference type="CDD" id="cd00761">
    <property type="entry name" value="Glyco_tranf_GTA_type"/>
    <property type="match status" value="1"/>
</dbReference>
<evidence type="ECO:0000313" key="2">
    <source>
        <dbReference type="EMBL" id="MFC5279647.1"/>
    </source>
</evidence>
<keyword evidence="3" id="KW-1185">Reference proteome</keyword>
<dbReference type="InterPro" id="IPR029044">
    <property type="entry name" value="Nucleotide-diphossugar_trans"/>
</dbReference>
<organism evidence="2 3">
    <name type="scientific">Halorubrum rubrum</name>
    <dbReference type="NCBI Taxonomy" id="1126240"/>
    <lineage>
        <taxon>Archaea</taxon>
        <taxon>Methanobacteriati</taxon>
        <taxon>Methanobacteriota</taxon>
        <taxon>Stenosarchaea group</taxon>
        <taxon>Halobacteria</taxon>
        <taxon>Halobacteriales</taxon>
        <taxon>Haloferacaceae</taxon>
        <taxon>Halorubrum</taxon>
    </lineage>
</organism>
<dbReference type="RefSeq" id="WP_256411443.1">
    <property type="nucleotide sequence ID" value="NZ_JANHDM010000004.1"/>
</dbReference>
<dbReference type="GO" id="GO:0016757">
    <property type="term" value="F:glycosyltransferase activity"/>
    <property type="evidence" value="ECO:0007669"/>
    <property type="project" value="UniProtKB-KW"/>
</dbReference>
<reference evidence="2 3" key="1">
    <citation type="journal article" date="2019" name="Int. J. Syst. Evol. Microbiol.">
        <title>The Global Catalogue of Microorganisms (GCM) 10K type strain sequencing project: providing services to taxonomists for standard genome sequencing and annotation.</title>
        <authorList>
            <consortium name="The Broad Institute Genomics Platform"/>
            <consortium name="The Broad Institute Genome Sequencing Center for Infectious Disease"/>
            <person name="Wu L."/>
            <person name="Ma J."/>
        </authorList>
    </citation>
    <scope>NUCLEOTIDE SEQUENCE [LARGE SCALE GENOMIC DNA]</scope>
    <source>
        <strain evidence="2 3">CGMCC 1.12124</strain>
    </source>
</reference>
<dbReference type="EMBL" id="JBHSKY010000015">
    <property type="protein sequence ID" value="MFC5279647.1"/>
    <property type="molecule type" value="Genomic_DNA"/>
</dbReference>
<sequence length="105" mass="12090">MSTKPKTGNVFNHIDQRDSPPFEVIIVDNGSIDEISNVINEFEEEYPEIVVGYKEEDIQSSYAARNTGITYTSDEMLAFTDTDVKLKMTESRKFAKFFKKRILII</sequence>
<keyword evidence="2" id="KW-0328">Glycosyltransferase</keyword>
<feature type="domain" description="Glycosyltransferase 2-like" evidence="1">
    <location>
        <begin position="15"/>
        <end position="100"/>
    </location>
</feature>
<protein>
    <submittedName>
        <fullName evidence="2">Glycosyltransferase family A protein</fullName>
        <ecNumber evidence="2">2.4.-.-</ecNumber>
    </submittedName>
</protein>
<dbReference type="AlphaFoldDB" id="A0ABD5R4A0"/>
<dbReference type="Gene3D" id="3.90.550.10">
    <property type="entry name" value="Spore Coat Polysaccharide Biosynthesis Protein SpsA, Chain A"/>
    <property type="match status" value="1"/>
</dbReference>